<proteinExistence type="predicted"/>
<evidence type="ECO:0000313" key="2">
    <source>
        <dbReference type="Proteomes" id="UP000267408"/>
    </source>
</evidence>
<name>A0A8G1XF56_9ACTN</name>
<dbReference type="CDD" id="cd07812">
    <property type="entry name" value="SRPBCC"/>
    <property type="match status" value="1"/>
</dbReference>
<dbReference type="AlphaFoldDB" id="A0A8G1XF56"/>
<sequence length="154" mass="16531">MPSTELHHSYEVGAPPADVLAHLADPAHYIGLSPLLVDVREVRPGGDGTTRYVAVERFRFLGLFTHDNRIEVTLRADPSRLPAEATVSGDVASPGGVRMSYRFTITPGSGTTSRLSDTLHLHAPFGLLRFAARQAAAVQQSRARVLAARLAPAP</sequence>
<dbReference type="InterPro" id="IPR019587">
    <property type="entry name" value="Polyketide_cyclase/dehydratase"/>
</dbReference>
<dbReference type="Pfam" id="PF10604">
    <property type="entry name" value="Polyketide_cyc2"/>
    <property type="match status" value="1"/>
</dbReference>
<dbReference type="RefSeq" id="WP_123554315.1">
    <property type="nucleotide sequence ID" value="NZ_RJVJ01000001.1"/>
</dbReference>
<dbReference type="Gene3D" id="3.30.530.20">
    <property type="match status" value="1"/>
</dbReference>
<dbReference type="SUPFAM" id="SSF55961">
    <property type="entry name" value="Bet v1-like"/>
    <property type="match status" value="1"/>
</dbReference>
<dbReference type="Proteomes" id="UP000267408">
    <property type="component" value="Unassembled WGS sequence"/>
</dbReference>
<evidence type="ECO:0000313" key="1">
    <source>
        <dbReference type="EMBL" id="ROR43447.1"/>
    </source>
</evidence>
<dbReference type="InterPro" id="IPR023393">
    <property type="entry name" value="START-like_dom_sf"/>
</dbReference>
<dbReference type="EMBL" id="RJVJ01000001">
    <property type="protein sequence ID" value="ROR43447.1"/>
    <property type="molecule type" value="Genomic_DNA"/>
</dbReference>
<organism evidence="1 2">
    <name type="scientific">Kitasatospora cineracea</name>
    <dbReference type="NCBI Taxonomy" id="88074"/>
    <lineage>
        <taxon>Bacteria</taxon>
        <taxon>Bacillati</taxon>
        <taxon>Actinomycetota</taxon>
        <taxon>Actinomycetes</taxon>
        <taxon>Kitasatosporales</taxon>
        <taxon>Streptomycetaceae</taxon>
        <taxon>Kitasatospora</taxon>
    </lineage>
</organism>
<gene>
    <name evidence="1" type="ORF">EDD39_1603</name>
</gene>
<protein>
    <submittedName>
        <fullName evidence="1">Polyketide cyclase/dehydrase/lipid transport protein</fullName>
    </submittedName>
</protein>
<comment type="caution">
    <text evidence="1">The sequence shown here is derived from an EMBL/GenBank/DDBJ whole genome shotgun (WGS) entry which is preliminary data.</text>
</comment>
<accession>A0A8G1XF56</accession>
<reference evidence="1 2" key="1">
    <citation type="submission" date="2018-11" db="EMBL/GenBank/DDBJ databases">
        <title>Sequencing the genomes of 1000 actinobacteria strains.</title>
        <authorList>
            <person name="Klenk H.-P."/>
        </authorList>
    </citation>
    <scope>NUCLEOTIDE SEQUENCE [LARGE SCALE GENOMIC DNA]</scope>
    <source>
        <strain evidence="1 2">DSM 44780</strain>
    </source>
</reference>
<dbReference type="OrthoDB" id="3529782at2"/>